<feature type="transmembrane region" description="Helical" evidence="1">
    <location>
        <begin position="79"/>
        <end position="106"/>
    </location>
</feature>
<evidence type="ECO:0000259" key="2">
    <source>
        <dbReference type="Pfam" id="PF07331"/>
    </source>
</evidence>
<gene>
    <name evidence="3" type="ORF">JJB07_07305</name>
</gene>
<evidence type="ECO:0000256" key="1">
    <source>
        <dbReference type="SAM" id="Phobius"/>
    </source>
</evidence>
<keyword evidence="1" id="KW-0472">Membrane</keyword>
<keyword evidence="1" id="KW-0812">Transmembrane</keyword>
<evidence type="ECO:0000313" key="4">
    <source>
        <dbReference type="Proteomes" id="UP000602284"/>
    </source>
</evidence>
<keyword evidence="4" id="KW-1185">Reference proteome</keyword>
<dbReference type="InterPro" id="IPR009936">
    <property type="entry name" value="DUF1468"/>
</dbReference>
<feature type="transmembrane region" description="Helical" evidence="1">
    <location>
        <begin position="40"/>
        <end position="58"/>
    </location>
</feature>
<dbReference type="EMBL" id="JAEQNB010000002">
    <property type="protein sequence ID" value="MBL0386451.1"/>
    <property type="molecule type" value="Genomic_DNA"/>
</dbReference>
<comment type="caution">
    <text evidence="3">The sequence shown here is derived from an EMBL/GenBank/DDBJ whole genome shotgun (WGS) entry which is preliminary data.</text>
</comment>
<evidence type="ECO:0000313" key="3">
    <source>
        <dbReference type="EMBL" id="MBL0386451.1"/>
    </source>
</evidence>
<keyword evidence="1" id="KW-1133">Transmembrane helix</keyword>
<feature type="domain" description="DUF1468" evidence="2">
    <location>
        <begin position="9"/>
        <end position="145"/>
    </location>
</feature>
<dbReference type="Pfam" id="PF07331">
    <property type="entry name" value="TctB"/>
    <property type="match status" value="1"/>
</dbReference>
<protein>
    <submittedName>
        <fullName evidence="3">Tripartite tricarboxylate transporter TctB family protein</fullName>
    </submittedName>
</protein>
<organism evidence="3 4">
    <name type="scientific">Tumebacillus amylolyticus</name>
    <dbReference type="NCBI Taxonomy" id="2801339"/>
    <lineage>
        <taxon>Bacteria</taxon>
        <taxon>Bacillati</taxon>
        <taxon>Bacillota</taxon>
        <taxon>Bacilli</taxon>
        <taxon>Bacillales</taxon>
        <taxon>Alicyclobacillaceae</taxon>
        <taxon>Tumebacillus</taxon>
    </lineage>
</organism>
<accession>A0ABS1J838</accession>
<proteinExistence type="predicted"/>
<feature type="transmembrane region" description="Helical" evidence="1">
    <location>
        <begin position="118"/>
        <end position="137"/>
    </location>
</feature>
<dbReference type="Proteomes" id="UP000602284">
    <property type="component" value="Unassembled WGS sequence"/>
</dbReference>
<reference evidence="3 4" key="1">
    <citation type="submission" date="2021-01" db="EMBL/GenBank/DDBJ databases">
        <title>Tumebacillus sp. strain ITR2 16S ribosomal RNA gene Genome sequencing and assembly.</title>
        <authorList>
            <person name="Kang M."/>
        </authorList>
    </citation>
    <scope>NUCLEOTIDE SEQUENCE [LARGE SCALE GENOMIC DNA]</scope>
    <source>
        <strain evidence="3 4">ITR2</strain>
    </source>
</reference>
<dbReference type="RefSeq" id="WP_201632978.1">
    <property type="nucleotide sequence ID" value="NZ_JAEQNB010000002.1"/>
</dbReference>
<name>A0ABS1J838_9BACL</name>
<sequence length="153" mass="17173">MNKTFDRYASLVSLILAVAFIVGSQSIADSAYGSNVGPDIFPLGLGIVFGLLSLRLFYETFKYPKQEGESKEKLDYKRFGIIFVTAVLYAYFLEEIGYIIGTFVFLLIGFQTMQKGKWLSSVLISALFSYGVYFIFVQILQGTLPGWPVWLGL</sequence>